<name>A0AAN5RG15_KLEOX</name>
<keyword evidence="8" id="KW-0486">Methionine biosynthesis</keyword>
<keyword evidence="5" id="KW-0547">Nucleotide-binding</keyword>
<evidence type="ECO:0000259" key="9">
    <source>
        <dbReference type="Pfam" id="PF01636"/>
    </source>
</evidence>
<comment type="subunit">
    <text evidence="2">Homodimer.</text>
</comment>
<dbReference type="InterPro" id="IPR009212">
    <property type="entry name" value="Methylthioribose_kinase"/>
</dbReference>
<dbReference type="PANTHER" id="PTHR34273">
    <property type="entry name" value="METHYLTHIORIBOSE KINASE"/>
    <property type="match status" value="1"/>
</dbReference>
<keyword evidence="8" id="KW-0028">Amino-acid biosynthesis</keyword>
<reference evidence="10" key="1">
    <citation type="journal article" date="2018" name="Genome Biol.">
        <title>SKESA: strategic k-mer extension for scrupulous assemblies.</title>
        <authorList>
            <person name="Souvorov A."/>
            <person name="Agarwala R."/>
            <person name="Lipman D.J."/>
        </authorList>
    </citation>
    <scope>NUCLEOTIDE SEQUENCE</scope>
    <source>
        <strain evidence="10">R404</strain>
    </source>
</reference>
<dbReference type="GO" id="GO:0046522">
    <property type="term" value="F:S-methyl-5-thioribose kinase activity"/>
    <property type="evidence" value="ECO:0007669"/>
    <property type="project" value="UniProtKB-EC"/>
</dbReference>
<comment type="similarity">
    <text evidence="1">Belongs to the methylthioribose kinase family.</text>
</comment>
<dbReference type="Proteomes" id="UP000856143">
    <property type="component" value="Unassembled WGS sequence"/>
</dbReference>
<dbReference type="Gene3D" id="3.90.1200.10">
    <property type="match status" value="1"/>
</dbReference>
<dbReference type="AlphaFoldDB" id="A0AAN5RG15"/>
<dbReference type="Pfam" id="PF01636">
    <property type="entry name" value="APH"/>
    <property type="match status" value="1"/>
</dbReference>
<dbReference type="SUPFAM" id="SSF56112">
    <property type="entry name" value="Protein kinase-like (PK-like)"/>
    <property type="match status" value="1"/>
</dbReference>
<accession>A0AAN5RG15</accession>
<comment type="caution">
    <text evidence="10">The sequence shown here is derived from an EMBL/GenBank/DDBJ whole genome shotgun (WGS) entry which is preliminary data.</text>
</comment>
<dbReference type="InterPro" id="IPR011009">
    <property type="entry name" value="Kinase-like_dom_sf"/>
</dbReference>
<keyword evidence="4 10" id="KW-0808">Transferase</keyword>
<keyword evidence="6 10" id="KW-0418">Kinase</keyword>
<evidence type="ECO:0000313" key="10">
    <source>
        <dbReference type="EMBL" id="HAT1684034.1"/>
    </source>
</evidence>
<evidence type="ECO:0000256" key="6">
    <source>
        <dbReference type="ARBA" id="ARBA00022777"/>
    </source>
</evidence>
<evidence type="ECO:0000313" key="11">
    <source>
        <dbReference type="Proteomes" id="UP000856143"/>
    </source>
</evidence>
<dbReference type="PANTHER" id="PTHR34273:SF2">
    <property type="entry name" value="METHYLTHIORIBOSE KINASE"/>
    <property type="match status" value="1"/>
</dbReference>
<gene>
    <name evidence="10" type="ORF">I8Y21_004801</name>
</gene>
<feature type="domain" description="Aminoglycoside phosphotransferase" evidence="9">
    <location>
        <begin position="59"/>
        <end position="298"/>
    </location>
</feature>
<dbReference type="NCBIfam" id="TIGR01767">
    <property type="entry name" value="MTRK"/>
    <property type="match status" value="1"/>
</dbReference>
<keyword evidence="7" id="KW-0067">ATP-binding</keyword>
<proteinExistence type="inferred from homology"/>
<dbReference type="EMBL" id="DACSEO010000082">
    <property type="protein sequence ID" value="HAT1684034.1"/>
    <property type="molecule type" value="Genomic_DNA"/>
</dbReference>
<dbReference type="EC" id="2.7.1.100" evidence="3"/>
<dbReference type="InterPro" id="IPR002575">
    <property type="entry name" value="Aminoglycoside_PTrfase"/>
</dbReference>
<evidence type="ECO:0000256" key="8">
    <source>
        <dbReference type="ARBA" id="ARBA00023167"/>
    </source>
</evidence>
<protein>
    <recommendedName>
        <fullName evidence="3">S-methyl-5-thioribose kinase</fullName>
        <ecNumber evidence="3">2.7.1.100</ecNumber>
    </recommendedName>
</protein>
<evidence type="ECO:0000256" key="2">
    <source>
        <dbReference type="ARBA" id="ARBA00011738"/>
    </source>
</evidence>
<reference evidence="10" key="2">
    <citation type="submission" date="2020-11" db="EMBL/GenBank/DDBJ databases">
        <authorList>
            <consortium name="NCBI Pathogen Detection Project"/>
        </authorList>
    </citation>
    <scope>NUCLEOTIDE SEQUENCE</scope>
    <source>
        <strain evidence="10">R404</strain>
    </source>
</reference>
<dbReference type="GO" id="GO:0005524">
    <property type="term" value="F:ATP binding"/>
    <property type="evidence" value="ECO:0007669"/>
    <property type="project" value="UniProtKB-KW"/>
</dbReference>
<dbReference type="PIRSF" id="PIRSF031134">
    <property type="entry name" value="MTRK"/>
    <property type="match status" value="1"/>
</dbReference>
<evidence type="ECO:0000256" key="5">
    <source>
        <dbReference type="ARBA" id="ARBA00022741"/>
    </source>
</evidence>
<dbReference type="GO" id="GO:0009086">
    <property type="term" value="P:methionine biosynthetic process"/>
    <property type="evidence" value="ECO:0007669"/>
    <property type="project" value="UniProtKB-KW"/>
</dbReference>
<dbReference type="Gene3D" id="3.30.200.20">
    <property type="entry name" value="Phosphorylase Kinase, domain 1"/>
    <property type="match status" value="1"/>
</dbReference>
<evidence type="ECO:0000256" key="1">
    <source>
        <dbReference type="ARBA" id="ARBA00010165"/>
    </source>
</evidence>
<evidence type="ECO:0000256" key="7">
    <source>
        <dbReference type="ARBA" id="ARBA00022840"/>
    </source>
</evidence>
<evidence type="ECO:0000256" key="4">
    <source>
        <dbReference type="ARBA" id="ARBA00022679"/>
    </source>
</evidence>
<organism evidence="10 11">
    <name type="scientific">Klebsiella oxytoca</name>
    <dbReference type="NCBI Taxonomy" id="571"/>
    <lineage>
        <taxon>Bacteria</taxon>
        <taxon>Pseudomonadati</taxon>
        <taxon>Pseudomonadota</taxon>
        <taxon>Gammaproteobacteria</taxon>
        <taxon>Enterobacterales</taxon>
        <taxon>Enterobacteriaceae</taxon>
        <taxon>Klebsiella/Raoultella group</taxon>
        <taxon>Klebsiella</taxon>
    </lineage>
</organism>
<sequence>MSGSIPAGYKPLTCDTLPNYLASRLTSACEPGGKPEEWKVSEVGDGNLNMVFIVQGTLKSIIVKQALPWLRAGGKGWPLSLSRAGFEYKVLCLEARFAGHKLIPEVYFYDPEMALFVMEYLTPHVILRKELIAGRKFPKLATDIGTFLARTLFHTSDIGMPAAQKKTLTAEFALNHELCRITEDLIFTEPYYNAERNNWTSPELDADVQKVWCDREMIQVAMRYKYKFMTETQALLHGDLHSGSIMVTDTDTKVIDPEFGFMGPMAFDIGNYTGNLLLAYFSRPGQDSEKQRRIAYQEWLLLQIEETWAVFTREFRQLWNTRTQGEAWPAEIYPRTPVHSAVQQEAQDQFFSTLLEDSLVNAGMEMNRRIIGFAGVTDLKLIENAETRAECERSALAMARELMVNARKFENMASVSQFARTL</sequence>
<evidence type="ECO:0000256" key="3">
    <source>
        <dbReference type="ARBA" id="ARBA00012128"/>
    </source>
</evidence>